<evidence type="ECO:0000256" key="8">
    <source>
        <dbReference type="PROSITE-ProRule" id="PRU00723"/>
    </source>
</evidence>
<organism evidence="13 14">
    <name type="scientific">Ziziphus jujuba</name>
    <name type="common">Chinese jujube</name>
    <name type="synonym">Ziziphus sativa</name>
    <dbReference type="NCBI Taxonomy" id="326968"/>
    <lineage>
        <taxon>Eukaryota</taxon>
        <taxon>Viridiplantae</taxon>
        <taxon>Streptophyta</taxon>
        <taxon>Embryophyta</taxon>
        <taxon>Tracheophyta</taxon>
        <taxon>Spermatophyta</taxon>
        <taxon>Magnoliopsida</taxon>
        <taxon>eudicotyledons</taxon>
        <taxon>Gunneridae</taxon>
        <taxon>Pentapetalae</taxon>
        <taxon>rosids</taxon>
        <taxon>fabids</taxon>
        <taxon>Rosales</taxon>
        <taxon>Rhamnaceae</taxon>
        <taxon>Paliureae</taxon>
        <taxon>Ziziphus</taxon>
    </lineage>
</organism>
<dbReference type="SUPFAM" id="SSF90229">
    <property type="entry name" value="CCCH zinc finger"/>
    <property type="match status" value="1"/>
</dbReference>
<dbReference type="InterPro" id="IPR000504">
    <property type="entry name" value="RRM_dom"/>
</dbReference>
<keyword evidence="1 8" id="KW-0479">Metal-binding</keyword>
<dbReference type="Pfam" id="PF12872">
    <property type="entry name" value="OST-HTH"/>
    <property type="match status" value="1"/>
</dbReference>
<proteinExistence type="predicted"/>
<dbReference type="SUPFAM" id="SSF48403">
    <property type="entry name" value="Ankyrin repeat"/>
    <property type="match status" value="1"/>
</dbReference>
<dbReference type="PROSITE" id="PS51644">
    <property type="entry name" value="HTH_OST"/>
    <property type="match status" value="1"/>
</dbReference>
<sequence>MDLETKSFGVTELFNSLPKCKISGFDFGKVTSNDDDDLRSSMDENFNVADGRTSVTVSICQDDRTQLVASLNRFFQASSEPLDRSILSRLVHLCCVFDSVDCASALLSGELKTVPLVNEMSEMGQSALHTAAESHSSRCVELLLKKRARTDLRTKDGSAQLALELSLSSTRMDVIWNPDTYSVQDLVTILGQKDLTTVRLLAEKTKEIAEVAFAKAVEGRIVALGALLMVAAEKINESVLEFRDTDSGSKEKMTIYECVLREAMSLDSATAPSEMAKHSCSTDSENAKKRKLLLREIELLQLAGVVAHSSCTDKKVTSLLIRAVQAGDEAVTELLLKTDIDINDVDVDGNSALHWSLKAPRGSCLQNIKFLWLLLKHGARVNQRNKLGLTALHVAASNGNSQALQVLLLEDPDGINYKTEMKETPLFYAVKNEHINCVELLLRWGASSEVFNLRRQRPIDLAESQDMRFMLNPANISLMSRDYPIQQMYAPSLQGDDEVFLDTCKALLNMTDENIPPDRICSSAKGEICKYFTSARGCGRGDKCFFLHGEEEHQQVKQGTQQNHSRAIKEFKRKIFVGGLPLSVNSDLLGKLFEEQFGSVEDAIVIVAQIGSQTQSRGFGFVTFKEEKSALAAVQAHYVSIMDRQVEIKSIITKCLPLAEAQKLSPKLHEQEKNYHCHSPPQIHNDKIVEEAKPEESSWVDKLLNGQPKTCSNESQRHEKPGVAEQSMPTWLRLFKKWLPCFLKELSKRPKEGDYALSSLKRDFRDKFDMELDHASLGYSKLSDFMKCFSDLCSMKVVPIGSHGPATHMVLLPNPCRPHQVLHKLTMPCSPHATSIGDGEDGNSNDSKSLQDLTSGSSGSVSPAYSRSEEENPFEGYSEVNSTQTIRLTYMQNRCLKFLKQDPCFHVRPWLGKTCDVGSGDSNDGIGECVEGVHRNSIRHQRQHLVLEALARKRKNLSVYFLREFDFYKQNYKESVTGGKCFGCNERKMLWANFPCQHLLWCSDCREKAILVGGAFAHKCVVCDVEVQKIALISTSI</sequence>
<feature type="compositionally biased region" description="Polar residues" evidence="9">
    <location>
        <begin position="844"/>
        <end position="854"/>
    </location>
</feature>
<dbReference type="Pfam" id="PF00076">
    <property type="entry name" value="RRM_1"/>
    <property type="match status" value="1"/>
</dbReference>
<dbReference type="Gene3D" id="3.30.420.610">
    <property type="entry name" value="LOTUS domain-like"/>
    <property type="match status" value="1"/>
</dbReference>
<dbReference type="PROSITE" id="PS50103">
    <property type="entry name" value="ZF_C3H1"/>
    <property type="match status" value="1"/>
</dbReference>
<dbReference type="Pfam" id="PF12796">
    <property type="entry name" value="Ank_2"/>
    <property type="match status" value="1"/>
</dbReference>
<keyword evidence="13" id="KW-1185">Reference proteome</keyword>
<dbReference type="InterPro" id="IPR035979">
    <property type="entry name" value="RBD_domain_sf"/>
</dbReference>
<dbReference type="InterPro" id="IPR036855">
    <property type="entry name" value="Znf_CCCH_sf"/>
</dbReference>
<dbReference type="InterPro" id="IPR041966">
    <property type="entry name" value="LOTUS-like"/>
</dbReference>
<dbReference type="PANTHER" id="PTHR24203">
    <property type="entry name" value="ANKYRIN REPEAT FAMILY PROTEIN"/>
    <property type="match status" value="1"/>
</dbReference>
<reference evidence="14" key="1">
    <citation type="submission" date="2025-08" db="UniProtKB">
        <authorList>
            <consortium name="RefSeq"/>
        </authorList>
    </citation>
    <scope>IDENTIFICATION</scope>
    <source>
        <tissue evidence="14">Seedling</tissue>
    </source>
</reference>
<dbReference type="SUPFAM" id="SSF54928">
    <property type="entry name" value="RNA-binding domain, RBD"/>
    <property type="match status" value="1"/>
</dbReference>
<dbReference type="GeneID" id="107415561"/>
<dbReference type="Gene3D" id="3.30.70.330">
    <property type="match status" value="1"/>
</dbReference>
<accession>A0A6P4A0M0</accession>
<evidence type="ECO:0000256" key="9">
    <source>
        <dbReference type="SAM" id="MobiDB-lite"/>
    </source>
</evidence>
<name>A0A6P4A0M0_ZIZJJ</name>
<feature type="region of interest" description="Disordered" evidence="9">
    <location>
        <begin position="833"/>
        <end position="878"/>
    </location>
</feature>
<evidence type="ECO:0000256" key="6">
    <source>
        <dbReference type="PROSITE-ProRule" id="PRU00023"/>
    </source>
</evidence>
<dbReference type="SMART" id="SM00360">
    <property type="entry name" value="RRM"/>
    <property type="match status" value="1"/>
</dbReference>
<feature type="domain" description="HTH OST-type" evidence="12">
    <location>
        <begin position="735"/>
        <end position="814"/>
    </location>
</feature>
<evidence type="ECO:0000313" key="13">
    <source>
        <dbReference type="Proteomes" id="UP001652623"/>
    </source>
</evidence>
<evidence type="ECO:0000256" key="4">
    <source>
        <dbReference type="ARBA" id="ARBA00022833"/>
    </source>
</evidence>
<dbReference type="InterPro" id="IPR012677">
    <property type="entry name" value="Nucleotide-bd_a/b_plait_sf"/>
</dbReference>
<dbReference type="Pfam" id="PF00023">
    <property type="entry name" value="Ank"/>
    <property type="match status" value="1"/>
</dbReference>
<dbReference type="AlphaFoldDB" id="A0A6P4A0M0"/>
<feature type="repeat" description="ANK" evidence="6">
    <location>
        <begin position="348"/>
        <end position="386"/>
    </location>
</feature>
<evidence type="ECO:0000256" key="5">
    <source>
        <dbReference type="ARBA" id="ARBA00023043"/>
    </source>
</evidence>
<dbReference type="PROSITE" id="PS50297">
    <property type="entry name" value="ANK_REP_REGION"/>
    <property type="match status" value="1"/>
</dbReference>
<keyword evidence="2" id="KW-0677">Repeat</keyword>
<dbReference type="SMART" id="SM00248">
    <property type="entry name" value="ANK"/>
    <property type="match status" value="5"/>
</dbReference>
<dbReference type="GO" id="GO:0003723">
    <property type="term" value="F:RNA binding"/>
    <property type="evidence" value="ECO:0007669"/>
    <property type="project" value="UniProtKB-UniRule"/>
</dbReference>
<dbReference type="InterPro" id="IPR000571">
    <property type="entry name" value="Znf_CCCH"/>
</dbReference>
<keyword evidence="5 6" id="KW-0040">ANK repeat</keyword>
<dbReference type="PROSITE" id="PS50088">
    <property type="entry name" value="ANK_REPEAT"/>
    <property type="match status" value="4"/>
</dbReference>
<evidence type="ECO:0000256" key="1">
    <source>
        <dbReference type="ARBA" id="ARBA00022723"/>
    </source>
</evidence>
<dbReference type="RefSeq" id="XP_015879388.4">
    <property type="nucleotide sequence ID" value="XM_016023902.4"/>
</dbReference>
<protein>
    <submittedName>
        <fullName evidence="14">Uncharacterized protein LOC107415561 isoform X1</fullName>
    </submittedName>
</protein>
<dbReference type="SMART" id="SM00356">
    <property type="entry name" value="ZnF_C3H1"/>
    <property type="match status" value="1"/>
</dbReference>
<evidence type="ECO:0000313" key="14">
    <source>
        <dbReference type="RefSeq" id="XP_015879388.4"/>
    </source>
</evidence>
<dbReference type="KEGG" id="zju:107415561"/>
<evidence type="ECO:0000259" key="12">
    <source>
        <dbReference type="PROSITE" id="PS51644"/>
    </source>
</evidence>
<keyword evidence="3 8" id="KW-0863">Zinc-finger</keyword>
<dbReference type="Proteomes" id="UP001652623">
    <property type="component" value="Chromosome 4"/>
</dbReference>
<dbReference type="InterPro" id="IPR013083">
    <property type="entry name" value="Znf_RING/FYVE/PHD"/>
</dbReference>
<evidence type="ECO:0000256" key="3">
    <source>
        <dbReference type="ARBA" id="ARBA00022771"/>
    </source>
</evidence>
<dbReference type="Gene3D" id="1.25.40.20">
    <property type="entry name" value="Ankyrin repeat-containing domain"/>
    <property type="match status" value="2"/>
</dbReference>
<feature type="domain" description="C3H1-type" evidence="11">
    <location>
        <begin position="523"/>
        <end position="551"/>
    </location>
</feature>
<keyword evidence="4 8" id="KW-0862">Zinc</keyword>
<keyword evidence="7" id="KW-0694">RNA-binding</keyword>
<dbReference type="PANTHER" id="PTHR24203:SF86">
    <property type="entry name" value="PROTEASOME 26S SUBUNIT, NON-ATPASE 10"/>
    <property type="match status" value="1"/>
</dbReference>
<dbReference type="PROSITE" id="PS50102">
    <property type="entry name" value="RRM"/>
    <property type="match status" value="1"/>
</dbReference>
<evidence type="ECO:0000259" key="11">
    <source>
        <dbReference type="PROSITE" id="PS50103"/>
    </source>
</evidence>
<dbReference type="InterPro" id="IPR036770">
    <property type="entry name" value="Ankyrin_rpt-contain_sf"/>
</dbReference>
<dbReference type="InterPro" id="IPR025605">
    <property type="entry name" value="OST-HTH/LOTUS_dom"/>
</dbReference>
<feature type="compositionally biased region" description="Low complexity" evidence="9">
    <location>
        <begin position="855"/>
        <end position="866"/>
    </location>
</feature>
<feature type="repeat" description="ANK" evidence="6">
    <location>
        <begin position="387"/>
        <end position="420"/>
    </location>
</feature>
<feature type="repeat" description="ANK" evidence="6">
    <location>
        <begin position="123"/>
        <end position="155"/>
    </location>
</feature>
<dbReference type="GO" id="GO:0008270">
    <property type="term" value="F:zinc ion binding"/>
    <property type="evidence" value="ECO:0007669"/>
    <property type="project" value="UniProtKB-KW"/>
</dbReference>
<feature type="repeat" description="ANK" evidence="6">
    <location>
        <begin position="421"/>
        <end position="453"/>
    </location>
</feature>
<dbReference type="GO" id="GO:0010468">
    <property type="term" value="P:regulation of gene expression"/>
    <property type="evidence" value="ECO:0007669"/>
    <property type="project" value="UniProtKB-ARBA"/>
</dbReference>
<feature type="zinc finger region" description="C3H1-type" evidence="8">
    <location>
        <begin position="523"/>
        <end position="551"/>
    </location>
</feature>
<evidence type="ECO:0000256" key="2">
    <source>
        <dbReference type="ARBA" id="ARBA00022737"/>
    </source>
</evidence>
<feature type="domain" description="RRM" evidence="10">
    <location>
        <begin position="573"/>
        <end position="653"/>
    </location>
</feature>
<dbReference type="Pfam" id="PF13920">
    <property type="entry name" value="zf-C3HC4_3"/>
    <property type="match status" value="1"/>
</dbReference>
<dbReference type="InterPro" id="IPR002110">
    <property type="entry name" value="Ankyrin_rpt"/>
</dbReference>
<evidence type="ECO:0000259" key="10">
    <source>
        <dbReference type="PROSITE" id="PS50102"/>
    </source>
</evidence>
<gene>
    <name evidence="14" type="primary">LOC107415561</name>
</gene>
<dbReference type="Gene3D" id="3.30.40.10">
    <property type="entry name" value="Zinc/RING finger domain, C3HC4 (zinc finger)"/>
    <property type="match status" value="1"/>
</dbReference>
<evidence type="ECO:0000256" key="7">
    <source>
        <dbReference type="PROSITE-ProRule" id="PRU00176"/>
    </source>
</evidence>